<dbReference type="GO" id="GO:0003700">
    <property type="term" value="F:DNA-binding transcription factor activity"/>
    <property type="evidence" value="ECO:0007669"/>
    <property type="project" value="TreeGrafter"/>
</dbReference>
<evidence type="ECO:0000256" key="4">
    <source>
        <dbReference type="ARBA" id="ARBA00058938"/>
    </source>
</evidence>
<feature type="domain" description="IclR-ED" evidence="7">
    <location>
        <begin position="73"/>
        <end position="255"/>
    </location>
</feature>
<evidence type="ECO:0000256" key="3">
    <source>
        <dbReference type="ARBA" id="ARBA00023163"/>
    </source>
</evidence>
<dbReference type="InterPro" id="IPR014757">
    <property type="entry name" value="Tscrpt_reg_IclR_C"/>
</dbReference>
<gene>
    <name evidence="8" type="ORF">C8P63_102130</name>
</gene>
<keyword evidence="3" id="KW-0804">Transcription</keyword>
<dbReference type="SUPFAM" id="SSF46785">
    <property type="entry name" value="Winged helix' DNA-binding domain"/>
    <property type="match status" value="1"/>
</dbReference>
<proteinExistence type="predicted"/>
<evidence type="ECO:0000259" key="7">
    <source>
        <dbReference type="PROSITE" id="PS51078"/>
    </source>
</evidence>
<sequence length="256" mass="28617">MSEPRRVYLLNSVKNAMRILHLYTEDRQELGISDMARRLKLSKSTVHRLVQTLEEEGFLEKNKRTQRYHLGWNLLQLSGVVINHMGMFREAIPLIENLAQKWGEAVHIGILEGAEFVYLHKAEGPDPAELLSHIGKRNPASCTSGGKILLAHLPEKYLAPILEQGLPGCGPRSITDPKDFRRHLKEIRETGYVISVDELHPGAVSIATPIRDYTGEMVAALSMAGPTDRIPEAKFAAIADDVVRYGGEISQQLGYF</sequence>
<dbReference type="InterPro" id="IPR050707">
    <property type="entry name" value="HTH_MetabolicPath_Reg"/>
</dbReference>
<dbReference type="Proteomes" id="UP000244240">
    <property type="component" value="Unassembled WGS sequence"/>
</dbReference>
<dbReference type="PROSITE" id="PS51078">
    <property type="entry name" value="ICLR_ED"/>
    <property type="match status" value="1"/>
</dbReference>
<reference evidence="8 9" key="1">
    <citation type="submission" date="2018-04" db="EMBL/GenBank/DDBJ databases">
        <title>Genomic Encyclopedia of Archaeal and Bacterial Type Strains, Phase II (KMG-II): from individual species to whole genera.</title>
        <authorList>
            <person name="Goeker M."/>
        </authorList>
    </citation>
    <scope>NUCLEOTIDE SEQUENCE [LARGE SCALE GENOMIC DNA]</scope>
    <source>
        <strain evidence="8 9">DSM 45787</strain>
    </source>
</reference>
<comment type="caution">
    <text evidence="8">The sequence shown here is derived from an EMBL/GenBank/DDBJ whole genome shotgun (WGS) entry which is preliminary data.</text>
</comment>
<dbReference type="Pfam" id="PF01614">
    <property type="entry name" value="IclR_C"/>
    <property type="match status" value="1"/>
</dbReference>
<evidence type="ECO:0000256" key="5">
    <source>
        <dbReference type="ARBA" id="ARBA00070406"/>
    </source>
</evidence>
<dbReference type="InterPro" id="IPR036388">
    <property type="entry name" value="WH-like_DNA-bd_sf"/>
</dbReference>
<evidence type="ECO:0000256" key="2">
    <source>
        <dbReference type="ARBA" id="ARBA00023125"/>
    </source>
</evidence>
<dbReference type="AlphaFoldDB" id="A0A2T6C8P1"/>
<keyword evidence="2" id="KW-0238">DNA-binding</keyword>
<keyword evidence="9" id="KW-1185">Reference proteome</keyword>
<dbReference type="CDD" id="cd00090">
    <property type="entry name" value="HTH_ARSR"/>
    <property type="match status" value="1"/>
</dbReference>
<dbReference type="InterPro" id="IPR005471">
    <property type="entry name" value="Tscrpt_reg_IclR_N"/>
</dbReference>
<dbReference type="Gene3D" id="3.30.450.40">
    <property type="match status" value="1"/>
</dbReference>
<comment type="function">
    <text evidence="4">May be an activator protein for the gylABX operon.</text>
</comment>
<dbReference type="GO" id="GO:0003677">
    <property type="term" value="F:DNA binding"/>
    <property type="evidence" value="ECO:0007669"/>
    <property type="project" value="UniProtKB-KW"/>
</dbReference>
<evidence type="ECO:0000259" key="6">
    <source>
        <dbReference type="PROSITE" id="PS51077"/>
    </source>
</evidence>
<dbReference type="SMART" id="SM00346">
    <property type="entry name" value="HTH_ICLR"/>
    <property type="match status" value="1"/>
</dbReference>
<protein>
    <recommendedName>
        <fullName evidence="5">Glycerol operon regulatory protein</fullName>
    </recommendedName>
</protein>
<organism evidence="8 9">
    <name type="scientific">Melghirimyces profundicolus</name>
    <dbReference type="NCBI Taxonomy" id="1242148"/>
    <lineage>
        <taxon>Bacteria</taxon>
        <taxon>Bacillati</taxon>
        <taxon>Bacillota</taxon>
        <taxon>Bacilli</taxon>
        <taxon>Bacillales</taxon>
        <taxon>Thermoactinomycetaceae</taxon>
        <taxon>Melghirimyces</taxon>
    </lineage>
</organism>
<dbReference type="PROSITE" id="PS51077">
    <property type="entry name" value="HTH_ICLR"/>
    <property type="match status" value="1"/>
</dbReference>
<evidence type="ECO:0000256" key="1">
    <source>
        <dbReference type="ARBA" id="ARBA00023015"/>
    </source>
</evidence>
<dbReference type="InterPro" id="IPR029016">
    <property type="entry name" value="GAF-like_dom_sf"/>
</dbReference>
<dbReference type="Gene3D" id="1.10.10.10">
    <property type="entry name" value="Winged helix-like DNA-binding domain superfamily/Winged helix DNA-binding domain"/>
    <property type="match status" value="1"/>
</dbReference>
<keyword evidence="1" id="KW-0805">Transcription regulation</keyword>
<dbReference type="OrthoDB" id="9791752at2"/>
<dbReference type="PANTHER" id="PTHR30136">
    <property type="entry name" value="HELIX-TURN-HELIX TRANSCRIPTIONAL REGULATOR, ICLR FAMILY"/>
    <property type="match status" value="1"/>
</dbReference>
<dbReference type="InterPro" id="IPR011991">
    <property type="entry name" value="ArsR-like_HTH"/>
</dbReference>
<evidence type="ECO:0000313" key="9">
    <source>
        <dbReference type="Proteomes" id="UP000244240"/>
    </source>
</evidence>
<accession>A0A2T6C8P1</accession>
<evidence type="ECO:0000313" key="8">
    <source>
        <dbReference type="EMBL" id="PTX64636.1"/>
    </source>
</evidence>
<dbReference type="FunFam" id="1.10.10.10:FF:000056">
    <property type="entry name" value="IclR family transcriptional regulator"/>
    <property type="match status" value="1"/>
</dbReference>
<dbReference type="GO" id="GO:0045892">
    <property type="term" value="P:negative regulation of DNA-templated transcription"/>
    <property type="evidence" value="ECO:0007669"/>
    <property type="project" value="TreeGrafter"/>
</dbReference>
<dbReference type="PANTHER" id="PTHR30136:SF35">
    <property type="entry name" value="HTH-TYPE TRANSCRIPTIONAL REGULATOR RV1719"/>
    <property type="match status" value="1"/>
</dbReference>
<name>A0A2T6C8P1_9BACL</name>
<dbReference type="RefSeq" id="WP_108021699.1">
    <property type="nucleotide sequence ID" value="NZ_QBKR01000002.1"/>
</dbReference>
<dbReference type="InterPro" id="IPR036390">
    <property type="entry name" value="WH_DNA-bd_sf"/>
</dbReference>
<feature type="domain" description="HTH iclR-type" evidence="6">
    <location>
        <begin position="10"/>
        <end position="72"/>
    </location>
</feature>
<dbReference type="EMBL" id="QBKR01000002">
    <property type="protein sequence ID" value="PTX64636.1"/>
    <property type="molecule type" value="Genomic_DNA"/>
</dbReference>
<dbReference type="Pfam" id="PF09339">
    <property type="entry name" value="HTH_IclR"/>
    <property type="match status" value="1"/>
</dbReference>
<dbReference type="SUPFAM" id="SSF55781">
    <property type="entry name" value="GAF domain-like"/>
    <property type="match status" value="1"/>
</dbReference>